<dbReference type="RefSeq" id="WP_088464298.1">
    <property type="nucleotide sequence ID" value="NZ_NIRR01000013.1"/>
</dbReference>
<feature type="transmembrane region" description="Helical" evidence="11">
    <location>
        <begin position="413"/>
        <end position="431"/>
    </location>
</feature>
<keyword evidence="3 11" id="KW-0812">Transmembrane</keyword>
<dbReference type="GO" id="GO:0005254">
    <property type="term" value="F:chloride channel activity"/>
    <property type="evidence" value="ECO:0007669"/>
    <property type="project" value="UniProtKB-KW"/>
</dbReference>
<sequence>MMELVNRIRRQLKHRYDAIDNIHLKRDLLNALPFWVGALITGLVAVLYAKLFAWAEAGTRYVYHHSPESKWAFLLLTPLCFLIGWWLVNRYAPFARGSGIPQVTAAIDLSNPRHNYKVARLLSVRVIIVKIASSLFVILGGGVIGREGPTIQISAAIFKQINRLLPAWYPKISKRNMIITGAAAGLASAFNTPLGGIVFAIEELTKTHLNFFKSALLTGVIIAGLTALNLLGPYLYLGYPRLDNIPIWIIFVVMLVALITGFAASGMGEAILFILRRKQQLTSAVEKMVYPLACGLAIALLAVLVDERMFGSGKEIMFETLFTDHKHVEWYVPLLRIIGPILSFSTGVAGGIFAPALSAGASIGAVVAGWMYLTDTATNLLVLCGMVGFLTGVTRSPFTSSILVIEMTNSHNIIFYLMMTALLANLVSNLVNRHSFYDQLKGQYIQEIHRDEVQLAAARAPQPPQEEQLEEGEVPARPAGPKQP</sequence>
<keyword evidence="13" id="KW-1185">Reference proteome</keyword>
<feature type="transmembrane region" description="Helical" evidence="11">
    <location>
        <begin position="287"/>
        <end position="305"/>
    </location>
</feature>
<dbReference type="EMBL" id="NIRR01000013">
    <property type="protein sequence ID" value="OWP63331.1"/>
    <property type="molecule type" value="Genomic_DNA"/>
</dbReference>
<dbReference type="PANTHER" id="PTHR43427:SF6">
    <property type="entry name" value="CHLORIDE CHANNEL PROTEIN CLC-E"/>
    <property type="match status" value="1"/>
</dbReference>
<comment type="caution">
    <text evidence="12">The sequence shown here is derived from an EMBL/GenBank/DDBJ whole genome shotgun (WGS) entry which is preliminary data.</text>
</comment>
<dbReference type="SUPFAM" id="SSF81340">
    <property type="entry name" value="Clc chloride channel"/>
    <property type="match status" value="1"/>
</dbReference>
<feature type="transmembrane region" description="Helical" evidence="11">
    <location>
        <begin position="248"/>
        <end position="275"/>
    </location>
</feature>
<evidence type="ECO:0000256" key="6">
    <source>
        <dbReference type="ARBA" id="ARBA00023136"/>
    </source>
</evidence>
<gene>
    <name evidence="12" type="ORF">CDA63_09925</name>
</gene>
<evidence type="ECO:0000256" key="11">
    <source>
        <dbReference type="SAM" id="Phobius"/>
    </source>
</evidence>
<dbReference type="InterPro" id="IPR001807">
    <property type="entry name" value="ClC"/>
</dbReference>
<dbReference type="OrthoDB" id="9812438at2"/>
<keyword evidence="8" id="KW-0868">Chloride</keyword>
<dbReference type="Proteomes" id="UP000197277">
    <property type="component" value="Unassembled WGS sequence"/>
</dbReference>
<dbReference type="Gene3D" id="1.10.3080.10">
    <property type="entry name" value="Clc chloride channel"/>
    <property type="match status" value="1"/>
</dbReference>
<keyword evidence="4 11" id="KW-1133">Transmembrane helix</keyword>
<evidence type="ECO:0000256" key="5">
    <source>
        <dbReference type="ARBA" id="ARBA00023065"/>
    </source>
</evidence>
<evidence type="ECO:0000256" key="8">
    <source>
        <dbReference type="ARBA" id="ARBA00023214"/>
    </source>
</evidence>
<reference evidence="12 13" key="1">
    <citation type="submission" date="2017-06" db="EMBL/GenBank/DDBJ databases">
        <title>Hymenobacter amundsenii sp. nov. isolated from regoliths in Antarctica.</title>
        <authorList>
            <person name="Sedlacek I."/>
            <person name="Kralova S."/>
            <person name="Pantucek R."/>
            <person name="Svec P."/>
            <person name="Holochova P."/>
            <person name="Stankova E."/>
            <person name="Vrbovska V."/>
            <person name="Busse H.-J."/>
        </authorList>
    </citation>
    <scope>NUCLEOTIDE SEQUENCE [LARGE SCALE GENOMIC DNA]</scope>
    <source>
        <strain evidence="12 13">CCM 8682</strain>
    </source>
</reference>
<dbReference type="PANTHER" id="PTHR43427">
    <property type="entry name" value="CHLORIDE CHANNEL PROTEIN CLC-E"/>
    <property type="match status" value="1"/>
</dbReference>
<protein>
    <submittedName>
        <fullName evidence="12">Chloride channel protein</fullName>
    </submittedName>
</protein>
<dbReference type="PRINTS" id="PR00762">
    <property type="entry name" value="CLCHANNEL"/>
</dbReference>
<feature type="transmembrane region" description="Helical" evidence="11">
    <location>
        <begin position="178"/>
        <end position="202"/>
    </location>
</feature>
<evidence type="ECO:0000256" key="1">
    <source>
        <dbReference type="ARBA" id="ARBA00004141"/>
    </source>
</evidence>
<dbReference type="Pfam" id="PF00654">
    <property type="entry name" value="Voltage_CLC"/>
    <property type="match status" value="1"/>
</dbReference>
<feature type="region of interest" description="Disordered" evidence="10">
    <location>
        <begin position="456"/>
        <end position="484"/>
    </location>
</feature>
<organism evidence="12 13">
    <name type="scientific">Hymenobacter amundsenii</name>
    <dbReference type="NCBI Taxonomy" id="2006685"/>
    <lineage>
        <taxon>Bacteria</taxon>
        <taxon>Pseudomonadati</taxon>
        <taxon>Bacteroidota</taxon>
        <taxon>Cytophagia</taxon>
        <taxon>Cytophagales</taxon>
        <taxon>Hymenobacteraceae</taxon>
        <taxon>Hymenobacter</taxon>
    </lineage>
</organism>
<keyword evidence="9" id="KW-0407">Ion channel</keyword>
<feature type="transmembrane region" description="Helical" evidence="11">
    <location>
        <begin position="71"/>
        <end position="88"/>
    </location>
</feature>
<feature type="transmembrane region" description="Helical" evidence="11">
    <location>
        <begin position="352"/>
        <end position="373"/>
    </location>
</feature>
<evidence type="ECO:0000256" key="2">
    <source>
        <dbReference type="ARBA" id="ARBA00022448"/>
    </source>
</evidence>
<evidence type="ECO:0000313" key="13">
    <source>
        <dbReference type="Proteomes" id="UP000197277"/>
    </source>
</evidence>
<keyword evidence="6 11" id="KW-0472">Membrane</keyword>
<dbReference type="GO" id="GO:0034707">
    <property type="term" value="C:chloride channel complex"/>
    <property type="evidence" value="ECO:0007669"/>
    <property type="project" value="UniProtKB-KW"/>
</dbReference>
<feature type="transmembrane region" description="Helical" evidence="11">
    <location>
        <begin position="380"/>
        <end position="398"/>
    </location>
</feature>
<feature type="transmembrane region" description="Helical" evidence="11">
    <location>
        <begin position="122"/>
        <end position="144"/>
    </location>
</feature>
<evidence type="ECO:0000313" key="12">
    <source>
        <dbReference type="EMBL" id="OWP63331.1"/>
    </source>
</evidence>
<keyword evidence="7" id="KW-0869">Chloride channel</keyword>
<name>A0A2D0AG79_9BACT</name>
<feature type="transmembrane region" description="Helical" evidence="11">
    <location>
        <begin position="214"/>
        <end position="236"/>
    </location>
</feature>
<evidence type="ECO:0000256" key="10">
    <source>
        <dbReference type="SAM" id="MobiDB-lite"/>
    </source>
</evidence>
<keyword evidence="5" id="KW-0406">Ion transport</keyword>
<evidence type="ECO:0000256" key="3">
    <source>
        <dbReference type="ARBA" id="ARBA00022692"/>
    </source>
</evidence>
<dbReference type="InterPro" id="IPR050368">
    <property type="entry name" value="ClC-type_chloride_channel"/>
</dbReference>
<keyword evidence="2" id="KW-0813">Transport</keyword>
<evidence type="ECO:0000256" key="7">
    <source>
        <dbReference type="ARBA" id="ARBA00023173"/>
    </source>
</evidence>
<evidence type="ECO:0000256" key="4">
    <source>
        <dbReference type="ARBA" id="ARBA00022989"/>
    </source>
</evidence>
<dbReference type="AlphaFoldDB" id="A0A2D0AG79"/>
<comment type="subcellular location">
    <subcellularLocation>
        <location evidence="1">Membrane</location>
        <topology evidence="1">Multi-pass membrane protein</topology>
    </subcellularLocation>
</comment>
<accession>A0A2D0AG79</accession>
<dbReference type="CDD" id="cd01034">
    <property type="entry name" value="EriC_like"/>
    <property type="match status" value="1"/>
</dbReference>
<feature type="transmembrane region" description="Helical" evidence="11">
    <location>
        <begin position="32"/>
        <end position="51"/>
    </location>
</feature>
<evidence type="ECO:0000256" key="9">
    <source>
        <dbReference type="ARBA" id="ARBA00023303"/>
    </source>
</evidence>
<dbReference type="InterPro" id="IPR014743">
    <property type="entry name" value="Cl-channel_core"/>
</dbReference>
<proteinExistence type="predicted"/>